<proteinExistence type="predicted"/>
<organism evidence="1">
    <name type="scientific">Anguilla anguilla</name>
    <name type="common">European freshwater eel</name>
    <name type="synonym">Muraena anguilla</name>
    <dbReference type="NCBI Taxonomy" id="7936"/>
    <lineage>
        <taxon>Eukaryota</taxon>
        <taxon>Metazoa</taxon>
        <taxon>Chordata</taxon>
        <taxon>Craniata</taxon>
        <taxon>Vertebrata</taxon>
        <taxon>Euteleostomi</taxon>
        <taxon>Actinopterygii</taxon>
        <taxon>Neopterygii</taxon>
        <taxon>Teleostei</taxon>
        <taxon>Anguilliformes</taxon>
        <taxon>Anguillidae</taxon>
        <taxon>Anguilla</taxon>
    </lineage>
</organism>
<dbReference type="EMBL" id="GBXM01048792">
    <property type="protein sequence ID" value="JAH59785.1"/>
    <property type="molecule type" value="Transcribed_RNA"/>
</dbReference>
<sequence>MAATKRNLCRERER</sequence>
<accession>A0A0E9U3P7</accession>
<protein>
    <submittedName>
        <fullName evidence="1">Uncharacterized protein</fullName>
    </submittedName>
</protein>
<reference evidence="1" key="2">
    <citation type="journal article" date="2015" name="Fish Shellfish Immunol.">
        <title>Early steps in the European eel (Anguilla anguilla)-Vibrio vulnificus interaction in the gills: Role of the RtxA13 toxin.</title>
        <authorList>
            <person name="Callol A."/>
            <person name="Pajuelo D."/>
            <person name="Ebbesson L."/>
            <person name="Teles M."/>
            <person name="MacKenzie S."/>
            <person name="Amaro C."/>
        </authorList>
    </citation>
    <scope>NUCLEOTIDE SEQUENCE</scope>
</reference>
<evidence type="ECO:0000313" key="1">
    <source>
        <dbReference type="EMBL" id="JAH59785.1"/>
    </source>
</evidence>
<reference evidence="1" key="1">
    <citation type="submission" date="2014-11" db="EMBL/GenBank/DDBJ databases">
        <authorList>
            <person name="Amaro Gonzalez C."/>
        </authorList>
    </citation>
    <scope>NUCLEOTIDE SEQUENCE</scope>
</reference>
<name>A0A0E9U3P7_ANGAN</name>